<feature type="chain" id="PRO_5043053062" description="LysM domain-containing protein" evidence="8">
    <location>
        <begin position="29"/>
        <end position="182"/>
    </location>
</feature>
<evidence type="ECO:0000313" key="10">
    <source>
        <dbReference type="EMBL" id="KAK9268010.1"/>
    </source>
</evidence>
<dbReference type="EMBL" id="JBBPBK010000016">
    <property type="protein sequence ID" value="KAK9268010.1"/>
    <property type="molecule type" value="Genomic_DNA"/>
</dbReference>
<comment type="caution">
    <text evidence="10">The sequence shown here is derived from an EMBL/GenBank/DDBJ whole genome shotgun (WGS) entry which is preliminary data.</text>
</comment>
<dbReference type="PROSITE" id="PS51782">
    <property type="entry name" value="LYSM"/>
    <property type="match status" value="1"/>
</dbReference>
<organism evidence="10 11">
    <name type="scientific">Liquidambar formosana</name>
    <name type="common">Formosan gum</name>
    <dbReference type="NCBI Taxonomy" id="63359"/>
    <lineage>
        <taxon>Eukaryota</taxon>
        <taxon>Viridiplantae</taxon>
        <taxon>Streptophyta</taxon>
        <taxon>Embryophyta</taxon>
        <taxon>Tracheophyta</taxon>
        <taxon>Spermatophyta</taxon>
        <taxon>Magnoliopsida</taxon>
        <taxon>eudicotyledons</taxon>
        <taxon>Gunneridae</taxon>
        <taxon>Pentapetalae</taxon>
        <taxon>Saxifragales</taxon>
        <taxon>Altingiaceae</taxon>
        <taxon>Liquidambar</taxon>
    </lineage>
</organism>
<sequence>MAILSHTKSPVALLAFHALLFLCFKSEANCRTGCDLSYASYYVWEGSNLTYISNIFGRSITEILRYNPTVPNQDSIHSGSRINVPFSCECLNGDFLGHTFSYITQSGDTYRKVAERAFTNLTTVDWVQRINDYPPSQIPDYVPINVTVNCSVWRWRCVEGLWVVCDVPSSCGGDFVVRGGGV</sequence>
<evidence type="ECO:0000256" key="1">
    <source>
        <dbReference type="ARBA" id="ARBA00004162"/>
    </source>
</evidence>
<comment type="subcellular location">
    <subcellularLocation>
        <location evidence="1">Cell membrane</location>
        <topology evidence="1">Single-pass membrane protein</topology>
    </subcellularLocation>
</comment>
<evidence type="ECO:0000256" key="2">
    <source>
        <dbReference type="ARBA" id="ARBA00022475"/>
    </source>
</evidence>
<evidence type="ECO:0000256" key="4">
    <source>
        <dbReference type="ARBA" id="ARBA00022729"/>
    </source>
</evidence>
<dbReference type="Proteomes" id="UP001415857">
    <property type="component" value="Unassembled WGS sequence"/>
</dbReference>
<keyword evidence="5" id="KW-1133">Transmembrane helix</keyword>
<evidence type="ECO:0000256" key="8">
    <source>
        <dbReference type="SAM" id="SignalP"/>
    </source>
</evidence>
<keyword evidence="6" id="KW-0472">Membrane</keyword>
<dbReference type="AlphaFoldDB" id="A0AAP0NAA3"/>
<dbReference type="PANTHER" id="PTHR46204">
    <property type="entry name" value="CHITIN ELICITOR RECEPTOR KINASE 1-RELATED"/>
    <property type="match status" value="1"/>
</dbReference>
<keyword evidence="11" id="KW-1185">Reference proteome</keyword>
<keyword evidence="4 8" id="KW-0732">Signal</keyword>
<accession>A0AAP0NAA3</accession>
<evidence type="ECO:0000256" key="3">
    <source>
        <dbReference type="ARBA" id="ARBA00022692"/>
    </source>
</evidence>
<evidence type="ECO:0000256" key="7">
    <source>
        <dbReference type="ARBA" id="ARBA00023157"/>
    </source>
</evidence>
<dbReference type="GO" id="GO:0019199">
    <property type="term" value="F:transmembrane receptor protein kinase activity"/>
    <property type="evidence" value="ECO:0007669"/>
    <property type="project" value="InterPro"/>
</dbReference>
<evidence type="ECO:0000259" key="9">
    <source>
        <dbReference type="PROSITE" id="PS51782"/>
    </source>
</evidence>
<keyword evidence="7" id="KW-1015">Disulfide bond</keyword>
<dbReference type="InterPro" id="IPR036779">
    <property type="entry name" value="LysM_dom_sf"/>
</dbReference>
<dbReference type="InterPro" id="IPR044812">
    <property type="entry name" value="CERK1/LYK3-like"/>
</dbReference>
<dbReference type="InterPro" id="IPR018392">
    <property type="entry name" value="LysM"/>
</dbReference>
<proteinExistence type="predicted"/>
<evidence type="ECO:0000256" key="5">
    <source>
        <dbReference type="ARBA" id="ARBA00022989"/>
    </source>
</evidence>
<gene>
    <name evidence="10" type="ORF">L1049_010449</name>
</gene>
<keyword evidence="3" id="KW-0812">Transmembrane</keyword>
<dbReference type="Pfam" id="PF01476">
    <property type="entry name" value="LysM"/>
    <property type="match status" value="1"/>
</dbReference>
<dbReference type="GO" id="GO:0005886">
    <property type="term" value="C:plasma membrane"/>
    <property type="evidence" value="ECO:0007669"/>
    <property type="project" value="UniProtKB-SubCell"/>
</dbReference>
<dbReference type="Gene3D" id="3.10.350.10">
    <property type="entry name" value="LysM domain"/>
    <property type="match status" value="1"/>
</dbReference>
<dbReference type="GO" id="GO:0045087">
    <property type="term" value="P:innate immune response"/>
    <property type="evidence" value="ECO:0007669"/>
    <property type="project" value="InterPro"/>
</dbReference>
<feature type="signal peptide" evidence="8">
    <location>
        <begin position="1"/>
        <end position="28"/>
    </location>
</feature>
<evidence type="ECO:0000313" key="11">
    <source>
        <dbReference type="Proteomes" id="UP001415857"/>
    </source>
</evidence>
<evidence type="ECO:0000256" key="6">
    <source>
        <dbReference type="ARBA" id="ARBA00023136"/>
    </source>
</evidence>
<keyword evidence="2" id="KW-1003">Cell membrane</keyword>
<feature type="domain" description="LysM" evidence="9">
    <location>
        <begin position="39"/>
        <end position="84"/>
    </location>
</feature>
<reference evidence="10 11" key="1">
    <citation type="journal article" date="2024" name="Plant J.">
        <title>Genome sequences and population genomics reveal climatic adaptation and genomic divergence between two closely related sweetgum species.</title>
        <authorList>
            <person name="Xu W.Q."/>
            <person name="Ren C.Q."/>
            <person name="Zhang X.Y."/>
            <person name="Comes H.P."/>
            <person name="Liu X.H."/>
            <person name="Li Y.G."/>
            <person name="Kettle C.J."/>
            <person name="Jalonen R."/>
            <person name="Gaisberger H."/>
            <person name="Ma Y.Z."/>
            <person name="Qiu Y.X."/>
        </authorList>
    </citation>
    <scope>NUCLEOTIDE SEQUENCE [LARGE SCALE GENOMIC DNA]</scope>
    <source>
        <strain evidence="10">Hangzhou</strain>
    </source>
</reference>
<dbReference type="PANTHER" id="PTHR46204:SF2">
    <property type="entry name" value="CHITIN ELICITOR RECEPTOR KINASE 1"/>
    <property type="match status" value="1"/>
</dbReference>
<name>A0AAP0NAA3_LIQFO</name>
<dbReference type="SUPFAM" id="SSF54106">
    <property type="entry name" value="LysM domain"/>
    <property type="match status" value="1"/>
</dbReference>
<protein>
    <recommendedName>
        <fullName evidence="9">LysM domain-containing protein</fullName>
    </recommendedName>
</protein>